<evidence type="ECO:0000313" key="2">
    <source>
        <dbReference type="Proteomes" id="UP000593568"/>
    </source>
</evidence>
<evidence type="ECO:0000313" key="1">
    <source>
        <dbReference type="EMBL" id="MBA0769879.1"/>
    </source>
</evidence>
<dbReference type="AlphaFoldDB" id="A0A7J9EA31"/>
<comment type="caution">
    <text evidence="1">The sequence shown here is derived from an EMBL/GenBank/DDBJ whole genome shotgun (WGS) entry which is preliminary data.</text>
</comment>
<reference evidence="1 2" key="1">
    <citation type="journal article" date="2019" name="Genome Biol. Evol.">
        <title>Insights into the evolution of the New World diploid cottons (Gossypium, subgenus Houzingenia) based on genome sequencing.</title>
        <authorList>
            <person name="Grover C.E."/>
            <person name="Arick M.A. 2nd"/>
            <person name="Thrash A."/>
            <person name="Conover J.L."/>
            <person name="Sanders W.S."/>
            <person name="Peterson D.G."/>
            <person name="Frelichowski J.E."/>
            <person name="Scheffler J.A."/>
            <person name="Scheffler B.E."/>
            <person name="Wendel J.F."/>
        </authorList>
    </citation>
    <scope>NUCLEOTIDE SEQUENCE [LARGE SCALE GENOMIC DNA]</scope>
    <source>
        <strain evidence="1">8</strain>
        <tissue evidence="1">Leaf</tissue>
    </source>
</reference>
<proteinExistence type="predicted"/>
<dbReference type="EMBL" id="JABEZW010000007">
    <property type="protein sequence ID" value="MBA0769879.1"/>
    <property type="molecule type" value="Genomic_DNA"/>
</dbReference>
<sequence length="140" mass="15189">MVTGFGESISMMPSSLSLLDGCTIIRIIKNARFAGPSYKRINSFLLIVGSKNQTDSYSKLYRDMEILNHLFGQTPTIAALPTLTNQFANYGFGLMGSFVPMATARIDAIVYGTTSGFPHAFNIVHGGYAQGFPQPIARGQ</sequence>
<organism evidence="1 2">
    <name type="scientific">Gossypium trilobum</name>
    <dbReference type="NCBI Taxonomy" id="34281"/>
    <lineage>
        <taxon>Eukaryota</taxon>
        <taxon>Viridiplantae</taxon>
        <taxon>Streptophyta</taxon>
        <taxon>Embryophyta</taxon>
        <taxon>Tracheophyta</taxon>
        <taxon>Spermatophyta</taxon>
        <taxon>Magnoliopsida</taxon>
        <taxon>eudicotyledons</taxon>
        <taxon>Gunneridae</taxon>
        <taxon>Pentapetalae</taxon>
        <taxon>rosids</taxon>
        <taxon>malvids</taxon>
        <taxon>Malvales</taxon>
        <taxon>Malvaceae</taxon>
        <taxon>Malvoideae</taxon>
        <taxon>Gossypium</taxon>
    </lineage>
</organism>
<accession>A0A7J9EA31</accession>
<keyword evidence="2" id="KW-1185">Reference proteome</keyword>
<gene>
    <name evidence="1" type="ORF">Gotri_018570</name>
</gene>
<name>A0A7J9EA31_9ROSI</name>
<protein>
    <submittedName>
        <fullName evidence="1">Uncharacterized protein</fullName>
    </submittedName>
</protein>
<dbReference type="Proteomes" id="UP000593568">
    <property type="component" value="Unassembled WGS sequence"/>
</dbReference>